<comment type="caution">
    <text evidence="7">The sequence shown here is derived from an EMBL/GenBank/DDBJ whole genome shotgun (WGS) entry which is preliminary data.</text>
</comment>
<dbReference type="InterPro" id="IPR013324">
    <property type="entry name" value="RNA_pol_sigma_r3/r4-like"/>
</dbReference>
<dbReference type="PANTHER" id="PTHR43133">
    <property type="entry name" value="RNA POLYMERASE ECF-TYPE SIGMA FACTO"/>
    <property type="match status" value="1"/>
</dbReference>
<dbReference type="PANTHER" id="PTHR43133:SF25">
    <property type="entry name" value="RNA POLYMERASE SIGMA FACTOR RFAY-RELATED"/>
    <property type="match status" value="1"/>
</dbReference>
<dbReference type="EMBL" id="BAAABW010000002">
    <property type="protein sequence ID" value="GAA0333371.1"/>
    <property type="molecule type" value="Genomic_DNA"/>
</dbReference>
<dbReference type="InterPro" id="IPR013325">
    <property type="entry name" value="RNA_pol_sigma_r2"/>
</dbReference>
<dbReference type="Pfam" id="PF08281">
    <property type="entry name" value="Sigma70_r4_2"/>
    <property type="match status" value="1"/>
</dbReference>
<evidence type="ECO:0000256" key="1">
    <source>
        <dbReference type="ARBA" id="ARBA00010641"/>
    </source>
</evidence>
<keyword evidence="3" id="KW-0731">Sigma factor</keyword>
<sequence length="213" mass="24222">MGTPILRRTYQDVTSLQTRIRDGDPEPFRRLFRAHAQLVHRYAIRTTGDRSTAEDVVSLTFLEAWRLRARLPEEPERAKAWLMGIAVNVQRNTSRAARRHEKALARMPAKEAVPDIAGEVVSRIADAERLAAAKSALGKLRRSEREVVTLCVWSGLSYAEAAEALGIALGTVRSRLFRARERLRKLAEHELRQSADEAATRLHLNRPTQKWNR</sequence>
<evidence type="ECO:0000259" key="5">
    <source>
        <dbReference type="Pfam" id="PF04542"/>
    </source>
</evidence>
<evidence type="ECO:0000256" key="2">
    <source>
        <dbReference type="ARBA" id="ARBA00023015"/>
    </source>
</evidence>
<dbReference type="SUPFAM" id="SSF88659">
    <property type="entry name" value="Sigma3 and sigma4 domains of RNA polymerase sigma factors"/>
    <property type="match status" value="1"/>
</dbReference>
<dbReference type="CDD" id="cd06171">
    <property type="entry name" value="Sigma70_r4"/>
    <property type="match status" value="1"/>
</dbReference>
<dbReference type="NCBIfam" id="TIGR02937">
    <property type="entry name" value="sigma70-ECF"/>
    <property type="match status" value="1"/>
</dbReference>
<comment type="similarity">
    <text evidence="1">Belongs to the sigma-70 factor family. ECF subfamily.</text>
</comment>
<proteinExistence type="inferred from homology"/>
<evidence type="ECO:0000313" key="8">
    <source>
        <dbReference type="Proteomes" id="UP001500063"/>
    </source>
</evidence>
<keyword evidence="4" id="KW-0804">Transcription</keyword>
<dbReference type="InterPro" id="IPR036388">
    <property type="entry name" value="WH-like_DNA-bd_sf"/>
</dbReference>
<reference evidence="7 8" key="1">
    <citation type="journal article" date="2019" name="Int. J. Syst. Evol. Microbiol.">
        <title>The Global Catalogue of Microorganisms (GCM) 10K type strain sequencing project: providing services to taxonomists for standard genome sequencing and annotation.</title>
        <authorList>
            <consortium name="The Broad Institute Genomics Platform"/>
            <consortium name="The Broad Institute Genome Sequencing Center for Infectious Disease"/>
            <person name="Wu L."/>
            <person name="Ma J."/>
        </authorList>
    </citation>
    <scope>NUCLEOTIDE SEQUENCE [LARGE SCALE GENOMIC DNA]</scope>
    <source>
        <strain evidence="7 8">JCM 4565</strain>
    </source>
</reference>
<keyword evidence="2" id="KW-0805">Transcription regulation</keyword>
<keyword evidence="8" id="KW-1185">Reference proteome</keyword>
<dbReference type="Gene3D" id="1.10.10.10">
    <property type="entry name" value="Winged helix-like DNA-binding domain superfamily/Winged helix DNA-binding domain"/>
    <property type="match status" value="1"/>
</dbReference>
<dbReference type="SUPFAM" id="SSF88946">
    <property type="entry name" value="Sigma2 domain of RNA polymerase sigma factors"/>
    <property type="match status" value="1"/>
</dbReference>
<dbReference type="InterPro" id="IPR013249">
    <property type="entry name" value="RNA_pol_sigma70_r4_t2"/>
</dbReference>
<feature type="domain" description="RNA polymerase sigma-70 region 2" evidence="5">
    <location>
        <begin position="31"/>
        <end position="99"/>
    </location>
</feature>
<protein>
    <submittedName>
        <fullName evidence="7">Sigma-70 family RNA polymerase sigma factor</fullName>
    </submittedName>
</protein>
<organism evidence="7 8">
    <name type="scientific">Streptomyces blastmyceticus</name>
    <dbReference type="NCBI Taxonomy" id="68180"/>
    <lineage>
        <taxon>Bacteria</taxon>
        <taxon>Bacillati</taxon>
        <taxon>Actinomycetota</taxon>
        <taxon>Actinomycetes</taxon>
        <taxon>Kitasatosporales</taxon>
        <taxon>Streptomycetaceae</taxon>
        <taxon>Streptomyces</taxon>
    </lineage>
</organism>
<dbReference type="RefSeq" id="WP_425572817.1">
    <property type="nucleotide sequence ID" value="NZ_BAAABW010000002.1"/>
</dbReference>
<evidence type="ECO:0000259" key="6">
    <source>
        <dbReference type="Pfam" id="PF08281"/>
    </source>
</evidence>
<evidence type="ECO:0000313" key="7">
    <source>
        <dbReference type="EMBL" id="GAA0333371.1"/>
    </source>
</evidence>
<dbReference type="Pfam" id="PF04542">
    <property type="entry name" value="Sigma70_r2"/>
    <property type="match status" value="1"/>
</dbReference>
<dbReference type="Proteomes" id="UP001500063">
    <property type="component" value="Unassembled WGS sequence"/>
</dbReference>
<dbReference type="InterPro" id="IPR039425">
    <property type="entry name" value="RNA_pol_sigma-70-like"/>
</dbReference>
<dbReference type="InterPro" id="IPR014284">
    <property type="entry name" value="RNA_pol_sigma-70_dom"/>
</dbReference>
<gene>
    <name evidence="7" type="ORF">GCM10010319_06650</name>
</gene>
<evidence type="ECO:0000256" key="4">
    <source>
        <dbReference type="ARBA" id="ARBA00023163"/>
    </source>
</evidence>
<feature type="domain" description="RNA polymerase sigma factor 70 region 4 type 2" evidence="6">
    <location>
        <begin position="134"/>
        <end position="183"/>
    </location>
</feature>
<name>A0ABN0WD28_9ACTN</name>
<dbReference type="Gene3D" id="1.10.1740.10">
    <property type="match status" value="1"/>
</dbReference>
<evidence type="ECO:0000256" key="3">
    <source>
        <dbReference type="ARBA" id="ARBA00023082"/>
    </source>
</evidence>
<accession>A0ABN0WD28</accession>
<dbReference type="InterPro" id="IPR007627">
    <property type="entry name" value="RNA_pol_sigma70_r2"/>
</dbReference>